<dbReference type="PANTHER" id="PTHR12558:SF13">
    <property type="entry name" value="CELL DIVISION CYCLE PROTEIN 27 HOMOLOG"/>
    <property type="match status" value="1"/>
</dbReference>
<evidence type="ECO:0000256" key="1">
    <source>
        <dbReference type="PROSITE-ProRule" id="PRU00339"/>
    </source>
</evidence>
<dbReference type="InterPro" id="IPR019734">
    <property type="entry name" value="TPR_rpt"/>
</dbReference>
<dbReference type="AlphaFoldDB" id="A0A2D2D0J4"/>
<sequence length="821" mass="92706">MDAMVSGVAARVAFVDGSNVSFVDAARPAERHPISRGSLPRLFGDAYDVEYLKGTTEQQAFERLLVKWNIDRSFRMLQIALDQGEDRDARVRAATFLTELSRDPSVKESIENTVFAIGLPDNGQLEEIEAFFSSEGCIPDVVQNLIMLHEQIISVRKAWEEIPDDVFQGNANRCRAERAAILLGSFRDLVIAIKEPEKASIAIANCYFNLKNQANSREIIRRWTERFVDRKTLKKAKKTHDKREEALDDRVKDDVYSYRPVHSVILSVDTQKSAIVQQLERGNHVRARAFAEQLVKWQLGNGKPVFAAKSLCSLAQEARRLGNPILQLEWVERAIQIAPEDAWAHGQAGDVYFSQYRFNDADREYKAAISWGSVRRGKNGIAKVLAATGYLEEALNLSEKIVQEHADDPEIPGSWALQSEILRKMGRLEDALSSYEEAITRFPDQSVLRCGRAAVLTDMSRYAEALEAYDEVMKSFENQVVASSGRADVLKNLGRLDEALAAYDQAILEFDEEPVPVCGRADVLRTMGKLNEARDAYIEAKRRFPYEPTAYCGLGDVYREKGDLELALITYEDAGKRFQYDARIRIGFANTLRSAGRFEDALQEFDRIVYVFKYDLAALSGRANILKSLGSYDEALKAYDRVLAIRPDYAYARFARAAIFAIRGDFNQALALLPTRAPSTLSEWVAFHIRGMMHLKRSEFDAALKIFSKGASESPFYRNRQYFMNAMAATKVRMQSFDEAISLIGQSDNVISRLLLSHSYAAIGRVELALIQLESVNDNELPPLVELRDEIAAQFRLSPMSAHYDRDWLLDRETEVLLQAA</sequence>
<dbReference type="InterPro" id="IPR011990">
    <property type="entry name" value="TPR-like_helical_dom_sf"/>
</dbReference>
<reference evidence="3" key="1">
    <citation type="submission" date="2017-10" db="EMBL/GenBank/DDBJ databases">
        <title>Completed PacBio SMRT sequence of Methylosinus trichosporium OB3b reveals presence of a third large plasmid.</title>
        <authorList>
            <person name="Charles T.C."/>
            <person name="Lynch M.D.J."/>
            <person name="Heil J.R."/>
            <person name="Cheng J."/>
        </authorList>
    </citation>
    <scope>NUCLEOTIDE SEQUENCE [LARGE SCALE GENOMIC DNA]</scope>
    <source>
        <strain evidence="3">OB3b</strain>
    </source>
</reference>
<name>A0A2D2D0J4_METT3</name>
<keyword evidence="3" id="KW-1185">Reference proteome</keyword>
<dbReference type="PANTHER" id="PTHR12558">
    <property type="entry name" value="CELL DIVISION CYCLE 16,23,27"/>
    <property type="match status" value="1"/>
</dbReference>
<accession>A0A2D2D0J4</accession>
<dbReference type="Proteomes" id="UP000230709">
    <property type="component" value="Chromosome"/>
</dbReference>
<evidence type="ECO:0000313" key="2">
    <source>
        <dbReference type="EMBL" id="ATQ68518.1"/>
    </source>
</evidence>
<dbReference type="PROSITE" id="PS50005">
    <property type="entry name" value="TPR"/>
    <property type="match status" value="2"/>
</dbReference>
<dbReference type="SMART" id="SM00028">
    <property type="entry name" value="TPR"/>
    <property type="match status" value="9"/>
</dbReference>
<dbReference type="Gene3D" id="1.25.40.10">
    <property type="entry name" value="Tetratricopeptide repeat domain"/>
    <property type="match status" value="3"/>
</dbReference>
<evidence type="ECO:0000313" key="3">
    <source>
        <dbReference type="Proteomes" id="UP000230709"/>
    </source>
</evidence>
<gene>
    <name evidence="2" type="ORF">CQW49_11980</name>
</gene>
<dbReference type="Pfam" id="PF13432">
    <property type="entry name" value="TPR_16"/>
    <property type="match status" value="2"/>
</dbReference>
<organism evidence="2 3">
    <name type="scientific">Methylosinus trichosporium (strain ATCC 35070 / NCIMB 11131 / UNIQEM 75 / OB3b)</name>
    <dbReference type="NCBI Taxonomy" id="595536"/>
    <lineage>
        <taxon>Bacteria</taxon>
        <taxon>Pseudomonadati</taxon>
        <taxon>Pseudomonadota</taxon>
        <taxon>Alphaproteobacteria</taxon>
        <taxon>Hyphomicrobiales</taxon>
        <taxon>Methylocystaceae</taxon>
        <taxon>Methylosinus</taxon>
    </lineage>
</organism>
<dbReference type="RefSeq" id="WP_003612286.1">
    <property type="nucleotide sequence ID" value="NZ_ADVE02000001.1"/>
</dbReference>
<proteinExistence type="predicted"/>
<feature type="repeat" description="TPR" evidence="1">
    <location>
        <begin position="616"/>
        <end position="649"/>
    </location>
</feature>
<dbReference type="EMBL" id="CP023737">
    <property type="protein sequence ID" value="ATQ68518.1"/>
    <property type="molecule type" value="Genomic_DNA"/>
</dbReference>
<feature type="repeat" description="TPR" evidence="1">
    <location>
        <begin position="412"/>
        <end position="445"/>
    </location>
</feature>
<dbReference type="Pfam" id="PF13181">
    <property type="entry name" value="TPR_8"/>
    <property type="match status" value="1"/>
</dbReference>
<protein>
    <recommendedName>
        <fullName evidence="4">Tetratricopeptide repeat protein</fullName>
    </recommendedName>
</protein>
<dbReference type="KEGG" id="mtw:CQW49_11980"/>
<dbReference type="Pfam" id="PF13414">
    <property type="entry name" value="TPR_11"/>
    <property type="match status" value="1"/>
</dbReference>
<evidence type="ECO:0008006" key="4">
    <source>
        <dbReference type="Google" id="ProtNLM"/>
    </source>
</evidence>
<dbReference type="STRING" id="595536.GCA_000178815_02770"/>
<dbReference type="SUPFAM" id="SSF48452">
    <property type="entry name" value="TPR-like"/>
    <property type="match status" value="3"/>
</dbReference>
<keyword evidence="1" id="KW-0802">TPR repeat</keyword>